<keyword evidence="7 9" id="KW-0472">Membrane</keyword>
<dbReference type="RefSeq" id="WP_058610784.1">
    <property type="nucleotide sequence ID" value="NZ_CP077290.1"/>
</dbReference>
<evidence type="ECO:0000313" key="15">
    <source>
        <dbReference type="Proteomes" id="UP000306327"/>
    </source>
</evidence>
<keyword evidence="3 9" id="KW-0813">Transport</keyword>
<dbReference type="InterPro" id="IPR037224">
    <property type="entry name" value="PapC_N_sf"/>
</dbReference>
<dbReference type="AlphaFoldDB" id="A0AB38P4Z9"/>
<keyword evidence="8 9" id="KW-0998">Cell outer membrane</keyword>
<evidence type="ECO:0000256" key="7">
    <source>
        <dbReference type="ARBA" id="ARBA00023136"/>
    </source>
</evidence>
<dbReference type="InterPro" id="IPR000015">
    <property type="entry name" value="Fimb_usher"/>
</dbReference>
<evidence type="ECO:0000256" key="10">
    <source>
        <dbReference type="SAM" id="SignalP"/>
    </source>
</evidence>
<evidence type="ECO:0000259" key="11">
    <source>
        <dbReference type="Pfam" id="PF13953"/>
    </source>
</evidence>
<dbReference type="InterPro" id="IPR025949">
    <property type="entry name" value="PapC-like_C"/>
</dbReference>
<reference evidence="14 15" key="1">
    <citation type="journal article" date="2019" name="Sci. Rep.">
        <title>Differences in resource use lead to coexistence of seed-transmitted microbial populations.</title>
        <authorList>
            <person name="Torres-Cortes G."/>
            <person name="Garcia B.J."/>
            <person name="Compant S."/>
            <person name="Rezki S."/>
            <person name="Jones P."/>
            <person name="Preveaux A."/>
            <person name="Briand M."/>
            <person name="Roulet A."/>
            <person name="Bouchez O."/>
            <person name="Jacobson D."/>
            <person name="Barret M."/>
        </authorList>
    </citation>
    <scope>NUCLEOTIDE SEQUENCE [LARGE SCALE GENOMIC DNA]</scope>
    <source>
        <strain evidence="14 15">CFBP13530</strain>
    </source>
</reference>
<keyword evidence="5 9" id="KW-0812">Transmembrane</keyword>
<evidence type="ECO:0000256" key="4">
    <source>
        <dbReference type="ARBA" id="ARBA00022452"/>
    </source>
</evidence>
<dbReference type="PANTHER" id="PTHR30451:SF20">
    <property type="entry name" value="FIMBRIAE USHER"/>
    <property type="match status" value="1"/>
</dbReference>
<feature type="domain" description="PapC N-terminal" evidence="12">
    <location>
        <begin position="56"/>
        <end position="196"/>
    </location>
</feature>
<evidence type="ECO:0000256" key="5">
    <source>
        <dbReference type="ARBA" id="ARBA00022692"/>
    </source>
</evidence>
<dbReference type="PANTHER" id="PTHR30451">
    <property type="entry name" value="OUTER MEMBRANE USHER PROTEIN"/>
    <property type="match status" value="1"/>
</dbReference>
<comment type="similarity">
    <text evidence="2 9">Belongs to the fimbrial export usher family.</text>
</comment>
<feature type="signal peptide" evidence="10">
    <location>
        <begin position="1"/>
        <end position="41"/>
    </location>
</feature>
<dbReference type="Gene3D" id="2.60.40.3110">
    <property type="match status" value="1"/>
</dbReference>
<dbReference type="Gene3D" id="2.60.40.2610">
    <property type="entry name" value="Outer membrane usher protein FimD, plug domain"/>
    <property type="match status" value="1"/>
</dbReference>
<dbReference type="Pfam" id="PF13953">
    <property type="entry name" value="PapC_C"/>
    <property type="match status" value="1"/>
</dbReference>
<dbReference type="EMBL" id="QGAL01000003">
    <property type="protein sequence ID" value="TKK19054.1"/>
    <property type="molecule type" value="Genomic_DNA"/>
</dbReference>
<feature type="chain" id="PRO_5044285102" evidence="10">
    <location>
        <begin position="42"/>
        <end position="865"/>
    </location>
</feature>
<keyword evidence="6 10" id="KW-0732">Signal</keyword>
<dbReference type="GO" id="GO:0015473">
    <property type="term" value="F:fimbrial usher porin activity"/>
    <property type="evidence" value="ECO:0007669"/>
    <property type="project" value="InterPro"/>
</dbReference>
<evidence type="ECO:0000256" key="9">
    <source>
        <dbReference type="RuleBase" id="RU003884"/>
    </source>
</evidence>
<evidence type="ECO:0000259" key="12">
    <source>
        <dbReference type="Pfam" id="PF13954"/>
    </source>
</evidence>
<name>A0AB38P4Z9_9ENTR</name>
<protein>
    <submittedName>
        <fullName evidence="14">Fimbrial biogenesis outer membrane usher protein</fullName>
    </submittedName>
</protein>
<feature type="domain" description="PapC-like C-terminal" evidence="11">
    <location>
        <begin position="784"/>
        <end position="840"/>
    </location>
</feature>
<dbReference type="SUPFAM" id="SSF141729">
    <property type="entry name" value="FimD N-terminal domain-like"/>
    <property type="match status" value="1"/>
</dbReference>
<dbReference type="PROSITE" id="PS01151">
    <property type="entry name" value="FIMBRIAL_USHER"/>
    <property type="match status" value="1"/>
</dbReference>
<dbReference type="GO" id="GO:0009297">
    <property type="term" value="P:pilus assembly"/>
    <property type="evidence" value="ECO:0007669"/>
    <property type="project" value="InterPro"/>
</dbReference>
<evidence type="ECO:0000256" key="1">
    <source>
        <dbReference type="ARBA" id="ARBA00004571"/>
    </source>
</evidence>
<evidence type="ECO:0000256" key="3">
    <source>
        <dbReference type="ARBA" id="ARBA00022448"/>
    </source>
</evidence>
<dbReference type="Proteomes" id="UP000683583">
    <property type="component" value="Chromosome"/>
</dbReference>
<organism evidence="14 15">
    <name type="scientific">Enterobacter cancerogenus</name>
    <dbReference type="NCBI Taxonomy" id="69218"/>
    <lineage>
        <taxon>Bacteria</taxon>
        <taxon>Pseudomonadati</taxon>
        <taxon>Pseudomonadota</taxon>
        <taxon>Gammaproteobacteria</taxon>
        <taxon>Enterobacterales</taxon>
        <taxon>Enterobacteriaceae</taxon>
        <taxon>Enterobacter</taxon>
        <taxon>Enterobacter cloacae complex</taxon>
    </lineage>
</organism>
<evidence type="ECO:0000313" key="14">
    <source>
        <dbReference type="EMBL" id="TKK19054.1"/>
    </source>
</evidence>
<sequence>MKPKEIKKHARRAIRESKIAAAIRHILIASLGASVSVLAHASTGDLATSGKNDVVKFNSSFIHGLSVDVSRFYEGNPAPAGEYAVQVAVNGQSRGQRKVLFKTVKGNVSAQPCFTYDELTHLGIKVTAKPEASDSEQCATVDEWVEGAHANYLSGDFYLDLVVPQAYMVQFPRGYTDPASWDPGVLAGVLDYNANAYAQQNVNQSGGENDRSASGNLGLMMGLNVYDWRFRKRLNTNWSDTGSTHTHSIMTYLQRDVPVLRSQLTLGDSVTSGDLFDSMTVRGIQLQSDDRMLPEGLRYYTPMVRGIAETNAKVQVTQRGQTLYETTVPPGPFELSDIGAMGYGGDLQVTVTEADGRQRTQVVPFSAPPMLLHAGVDRFGVTVGKLQDDALAEEPGVAQGFYQYGIGNMYTLYGGGQLADHYAAVGLGNAFNTPLGGISLDATRARSELGGGKVSSGNSFNIGFSKFLDATSTDVTLAAYRYSSTGFYSLRDAALERYGSRSNDYLVDYRTRQRFTLSIGQPLWNGSRINFSGNFYNYWDDRPSTSQYMVSYNKSERYFSWSVSASRSYNSDGHNVNNVMLSVSVPLGRSVTEKPLFSTVYSTAMHDNNGGSGFQMNAIGSQGVQNDLSYGVGTSMNKARDTSTQAAFNGNVNYNSPVGQLGATASVGNKTRQLSLSANGSVVAHSGGVTLGPRLGDAPFALIDAPGAEGARMLNGYGSRIDSRGFAIVPSLTPYRENTIAVNTVGLPDNVDVLESESTVIPRMGAAVKVNIKTQVGAPAILIVRDRNGQPLPIGADIFDQLDNSLGIIGQGGMAFIRGWQAENSNLYVKNASGDRLCTIYSNSDIANKINKSAGSITQVEVVCH</sequence>
<dbReference type="InterPro" id="IPR042186">
    <property type="entry name" value="FimD_plug_dom"/>
</dbReference>
<keyword evidence="9" id="KW-1029">Fimbrium biogenesis</keyword>
<dbReference type="InterPro" id="IPR025885">
    <property type="entry name" value="PapC_N"/>
</dbReference>
<dbReference type="Gene3D" id="3.10.20.410">
    <property type="match status" value="1"/>
</dbReference>
<evidence type="ECO:0000256" key="6">
    <source>
        <dbReference type="ARBA" id="ARBA00022729"/>
    </source>
</evidence>
<evidence type="ECO:0000256" key="2">
    <source>
        <dbReference type="ARBA" id="ARBA00008064"/>
    </source>
</evidence>
<accession>A0AB38P4Z9</accession>
<dbReference type="InterPro" id="IPR043142">
    <property type="entry name" value="PapC-like_C_sf"/>
</dbReference>
<dbReference type="GO" id="GO:0009279">
    <property type="term" value="C:cell outer membrane"/>
    <property type="evidence" value="ECO:0007669"/>
    <property type="project" value="UniProtKB-SubCell"/>
</dbReference>
<gene>
    <name evidence="14" type="ORF">EcCFBP13530_11980</name>
    <name evidence="13" type="ORF">I6L58_16525</name>
</gene>
<dbReference type="Proteomes" id="UP000306327">
    <property type="component" value="Unassembled WGS sequence"/>
</dbReference>
<evidence type="ECO:0000313" key="13">
    <source>
        <dbReference type="EMBL" id="QXA48317.1"/>
    </source>
</evidence>
<keyword evidence="4" id="KW-1134">Transmembrane beta strand</keyword>
<reference evidence="13 16" key="2">
    <citation type="submission" date="2021-06" db="EMBL/GenBank/DDBJ databases">
        <title>FDA dAtabase for Regulatory Grade micrObial Sequences (FDA-ARGOS): Supporting development and validation of Infectious Disease Dx tests.</title>
        <authorList>
            <person name="Sproer C."/>
            <person name="Gronow S."/>
            <person name="Severitt S."/>
            <person name="Schroder I."/>
            <person name="Tallon L."/>
            <person name="Sadzewicz L."/>
            <person name="Zhao X."/>
            <person name="Boylan J."/>
            <person name="Ott S."/>
            <person name="Bowen H."/>
            <person name="Vavikolanu K."/>
            <person name="Mehta A."/>
            <person name="Aluvathingal J."/>
            <person name="Nadendla S."/>
            <person name="Lowell S."/>
            <person name="Myers T."/>
            <person name="Yan Y."/>
        </authorList>
    </citation>
    <scope>NUCLEOTIDE SEQUENCE [LARGE SCALE GENOMIC DNA]</scope>
    <source>
        <strain evidence="13 16">FDAARGOS 1428</strain>
    </source>
</reference>
<dbReference type="EMBL" id="CP077290">
    <property type="protein sequence ID" value="QXA48317.1"/>
    <property type="molecule type" value="Genomic_DNA"/>
</dbReference>
<dbReference type="Pfam" id="PF13954">
    <property type="entry name" value="PapC_N"/>
    <property type="match status" value="1"/>
</dbReference>
<evidence type="ECO:0000256" key="8">
    <source>
        <dbReference type="ARBA" id="ARBA00023237"/>
    </source>
</evidence>
<dbReference type="Gene3D" id="2.60.40.2070">
    <property type="match status" value="1"/>
</dbReference>
<comment type="subcellular location">
    <subcellularLocation>
        <location evidence="1 9">Cell outer membrane</location>
        <topology evidence="1 9">Multi-pass membrane protein</topology>
    </subcellularLocation>
</comment>
<keyword evidence="16" id="KW-1185">Reference proteome</keyword>
<dbReference type="InterPro" id="IPR018030">
    <property type="entry name" value="Fimbrial_membr_usher_CS"/>
</dbReference>
<evidence type="ECO:0000313" key="16">
    <source>
        <dbReference type="Proteomes" id="UP000683583"/>
    </source>
</evidence>
<proteinExistence type="inferred from homology"/>
<dbReference type="Pfam" id="PF00577">
    <property type="entry name" value="Usher"/>
    <property type="match status" value="1"/>
</dbReference>